<dbReference type="KEGG" id="hor:Hore_12590"/>
<keyword evidence="1" id="KW-0472">Membrane</keyword>
<keyword evidence="1" id="KW-1133">Transmembrane helix</keyword>
<proteinExistence type="predicted"/>
<reference evidence="3 4" key="1">
    <citation type="journal article" date="2009" name="PLoS ONE">
        <title>Genome analysis of the anaerobic thermohalophilic bacterium Halothermothrix orenii.</title>
        <authorList>
            <person name="Mavromatis K."/>
            <person name="Ivanova N."/>
            <person name="Anderson I."/>
            <person name="Lykidis A."/>
            <person name="Hooper S.D."/>
            <person name="Sun H."/>
            <person name="Kunin V."/>
            <person name="Lapidus A."/>
            <person name="Hugenholtz P."/>
            <person name="Patel B."/>
            <person name="Kyrpides N.C."/>
        </authorList>
    </citation>
    <scope>NUCLEOTIDE SEQUENCE [LARGE SCALE GENOMIC DNA]</scope>
    <source>
        <strain evidence="4">H 168 / OCM 544 / DSM 9562</strain>
    </source>
</reference>
<dbReference type="STRING" id="373903.Hore_12590"/>
<sequence>MFKLTILKKWYRKSFMYRLLQNSRYRKVFCAILFFLIVSLILTLDLVPSKIDLEAGKVSHSDVEAPRTITFIDEEKTSELKKMKAKSIRIYEEDVSVNKRVKDRIISLFDLFMDKKILKETKYQKLISDIKDKYGPITDTTIKTLYEAPVEDLEELKGISLGLMEEQLQRRILPKDLPEAKDELAEKALELDLSKKYRLALVNILETFVEPNMKLDVEQTQKRRQEVMEQVEPETITVRKGEIIVRKGDVVTKDDIKALEALGLQKPQVNYLGIVGVIITIIILMVLVGLYLNYYKPEIWNDHKKVVFLELMVIIILVMGKIIDLFQKDYLLYTVPVAVASILTTILISTDIAIILTIFISFLVGILFDFNFSLAVIGFISGLVGIYSTSKITQRGDLNRAALNIGAVMAITVLGLSFNRSFYTWMEVIRPVGAGILNGFLVAIFANGLLPFLENSFDLTSSVRLLELANPSQPLLKKLLVNAQGSYNHSLLVGNLAETAADNIGADSLLARVGAYYHDIGKIKRPYFFADNQFGGENPHDKLKPNLSALIIKSHVKDGVELARKYKLPKPIIDIIEQHHGTNLISYFYQEALSDDKHDNIKESDFRYDGPKPQSKEAAIIMLADIVEAAVRSKNFKKSNHNRIEGLVREMIKEKLIEGQLDECDLTLKDLDVIARSFVKVLTGVYHHRVEYPENLLKEIKKGDSNGKSRDK</sequence>
<dbReference type="Pfam" id="PF01966">
    <property type="entry name" value="HD"/>
    <property type="match status" value="1"/>
</dbReference>
<feature type="domain" description="HD/PDEase" evidence="2">
    <location>
        <begin position="482"/>
        <end position="639"/>
    </location>
</feature>
<dbReference type="RefSeq" id="WP_012636193.1">
    <property type="nucleotide sequence ID" value="NC_011899.1"/>
</dbReference>
<dbReference type="HOGENOM" id="CLU_015767_1_2_9"/>
<dbReference type="GO" id="GO:0016787">
    <property type="term" value="F:hydrolase activity"/>
    <property type="evidence" value="ECO:0007669"/>
    <property type="project" value="UniProtKB-KW"/>
</dbReference>
<feature type="transmembrane region" description="Helical" evidence="1">
    <location>
        <begin position="335"/>
        <end position="363"/>
    </location>
</feature>
<dbReference type="eggNOG" id="COG1480">
    <property type="taxonomic scope" value="Bacteria"/>
</dbReference>
<evidence type="ECO:0000256" key="1">
    <source>
        <dbReference type="SAM" id="Phobius"/>
    </source>
</evidence>
<dbReference type="InterPro" id="IPR052722">
    <property type="entry name" value="PgpH_phosphodiesterase"/>
</dbReference>
<dbReference type="AlphaFoldDB" id="B8CXJ0"/>
<dbReference type="OrthoDB" id="9806952at2"/>
<evidence type="ECO:0000313" key="4">
    <source>
        <dbReference type="Proteomes" id="UP000000719"/>
    </source>
</evidence>
<dbReference type="InterPro" id="IPR011624">
    <property type="entry name" value="Metal-dep_PHydrolase_7TM_extra"/>
</dbReference>
<protein>
    <submittedName>
        <fullName evidence="3">Metal dependent phosphohydrolase</fullName>
    </submittedName>
</protein>
<dbReference type="InterPro" id="IPR006674">
    <property type="entry name" value="HD_domain"/>
</dbReference>
<accession>B8CXJ0</accession>
<dbReference type="SMART" id="SM00471">
    <property type="entry name" value="HDc"/>
    <property type="match status" value="1"/>
</dbReference>
<dbReference type="SUPFAM" id="SSF109604">
    <property type="entry name" value="HD-domain/PDEase-like"/>
    <property type="match status" value="1"/>
</dbReference>
<dbReference type="PANTHER" id="PTHR36442:SF1">
    <property type="entry name" value="CYCLIC-DI-AMP PHOSPHODIESTERASE PGPH"/>
    <property type="match status" value="1"/>
</dbReference>
<dbReference type="PANTHER" id="PTHR36442">
    <property type="entry name" value="CYCLIC-DI-AMP PHOSPHODIESTERASE PGPH"/>
    <property type="match status" value="1"/>
</dbReference>
<evidence type="ECO:0000313" key="3">
    <source>
        <dbReference type="EMBL" id="ACL70009.1"/>
    </source>
</evidence>
<dbReference type="NCBIfam" id="TIGR00277">
    <property type="entry name" value="HDIG"/>
    <property type="match status" value="1"/>
</dbReference>
<dbReference type="Pfam" id="PF07697">
    <property type="entry name" value="7TMR-HDED"/>
    <property type="match status" value="1"/>
</dbReference>
<evidence type="ECO:0000259" key="2">
    <source>
        <dbReference type="SMART" id="SM00471"/>
    </source>
</evidence>
<dbReference type="EMBL" id="CP001098">
    <property type="protein sequence ID" value="ACL70009.1"/>
    <property type="molecule type" value="Genomic_DNA"/>
</dbReference>
<dbReference type="InterPro" id="IPR006675">
    <property type="entry name" value="HDIG_dom"/>
</dbReference>
<feature type="transmembrane region" description="Helical" evidence="1">
    <location>
        <begin position="401"/>
        <end position="419"/>
    </location>
</feature>
<keyword evidence="1" id="KW-0812">Transmembrane</keyword>
<keyword evidence="4" id="KW-1185">Reference proteome</keyword>
<dbReference type="Pfam" id="PF07698">
    <property type="entry name" value="7TM-7TMR_HD"/>
    <property type="match status" value="1"/>
</dbReference>
<feature type="transmembrane region" description="Helical" evidence="1">
    <location>
        <begin position="431"/>
        <end position="453"/>
    </location>
</feature>
<feature type="transmembrane region" description="Helical" evidence="1">
    <location>
        <begin position="271"/>
        <end position="294"/>
    </location>
</feature>
<dbReference type="Proteomes" id="UP000000719">
    <property type="component" value="Chromosome"/>
</dbReference>
<keyword evidence="3" id="KW-0378">Hydrolase</keyword>
<name>B8CXJ0_HALOH</name>
<dbReference type="InterPro" id="IPR011621">
    <property type="entry name" value="Metal-dep_PHydrolase_7TM_intra"/>
</dbReference>
<dbReference type="CDD" id="cd00077">
    <property type="entry name" value="HDc"/>
    <property type="match status" value="1"/>
</dbReference>
<feature type="transmembrane region" description="Helical" evidence="1">
    <location>
        <begin position="306"/>
        <end position="323"/>
    </location>
</feature>
<dbReference type="Gene3D" id="1.10.3210.10">
    <property type="entry name" value="Hypothetical protein af1432"/>
    <property type="match status" value="1"/>
</dbReference>
<organism evidence="3 4">
    <name type="scientific">Halothermothrix orenii (strain H 168 / OCM 544 / DSM 9562)</name>
    <dbReference type="NCBI Taxonomy" id="373903"/>
    <lineage>
        <taxon>Bacteria</taxon>
        <taxon>Bacillati</taxon>
        <taxon>Bacillota</taxon>
        <taxon>Clostridia</taxon>
        <taxon>Halanaerobiales</taxon>
        <taxon>Halothermotrichaceae</taxon>
        <taxon>Halothermothrix</taxon>
    </lineage>
</organism>
<gene>
    <name evidence="3" type="ordered locus">Hore_12590</name>
</gene>
<dbReference type="InterPro" id="IPR003607">
    <property type="entry name" value="HD/PDEase_dom"/>
</dbReference>
<feature type="transmembrane region" description="Helical" evidence="1">
    <location>
        <begin position="370"/>
        <end position="389"/>
    </location>
</feature>